<dbReference type="GO" id="GO:0016491">
    <property type="term" value="F:oxidoreductase activity"/>
    <property type="evidence" value="ECO:0007669"/>
    <property type="project" value="UniProtKB-KW"/>
</dbReference>
<evidence type="ECO:0000256" key="2">
    <source>
        <dbReference type="ARBA" id="ARBA00023002"/>
    </source>
</evidence>
<dbReference type="InterPro" id="IPR020904">
    <property type="entry name" value="Sc_DH/Rdtase_CS"/>
</dbReference>
<evidence type="ECO:0000256" key="1">
    <source>
        <dbReference type="ARBA" id="ARBA00006484"/>
    </source>
</evidence>
<dbReference type="InterPro" id="IPR036291">
    <property type="entry name" value="NAD(P)-bd_dom_sf"/>
</dbReference>
<dbReference type="FunFam" id="3.40.50.720:FF:000084">
    <property type="entry name" value="Short-chain dehydrogenase reductase"/>
    <property type="match status" value="1"/>
</dbReference>
<dbReference type="SUPFAM" id="SSF51735">
    <property type="entry name" value="NAD(P)-binding Rossmann-fold domains"/>
    <property type="match status" value="1"/>
</dbReference>
<dbReference type="RefSeq" id="WP_104861289.1">
    <property type="nucleotide sequence ID" value="NZ_AP022598.1"/>
</dbReference>
<evidence type="ECO:0000313" key="6">
    <source>
        <dbReference type="Proteomes" id="UP000466554"/>
    </source>
</evidence>
<dbReference type="Gene3D" id="3.40.50.720">
    <property type="entry name" value="NAD(P)-binding Rossmann-like Domain"/>
    <property type="match status" value="1"/>
</dbReference>
<name>A0A7I7UAY8_MYCPF</name>
<organism evidence="5 6">
    <name type="scientific">Mycolicibacterium parafortuitum</name>
    <name type="common">Mycobacterium parafortuitum</name>
    <dbReference type="NCBI Taxonomy" id="39692"/>
    <lineage>
        <taxon>Bacteria</taxon>
        <taxon>Bacillati</taxon>
        <taxon>Actinomycetota</taxon>
        <taxon>Actinomycetes</taxon>
        <taxon>Mycobacteriales</taxon>
        <taxon>Mycobacteriaceae</taxon>
        <taxon>Mycolicibacterium</taxon>
    </lineage>
</organism>
<dbReference type="EMBL" id="AP022598">
    <property type="protein sequence ID" value="BBY78043.1"/>
    <property type="molecule type" value="Genomic_DNA"/>
</dbReference>
<proteinExistence type="inferred from homology"/>
<evidence type="ECO:0000256" key="3">
    <source>
        <dbReference type="ARBA" id="ARBA00023027"/>
    </source>
</evidence>
<dbReference type="InterPro" id="IPR023985">
    <property type="entry name" value="SDR_subfam_1"/>
</dbReference>
<keyword evidence="2" id="KW-0560">Oxidoreductase</keyword>
<dbReference type="Proteomes" id="UP000466554">
    <property type="component" value="Chromosome"/>
</dbReference>
<dbReference type="InterPro" id="IPR002347">
    <property type="entry name" value="SDR_fam"/>
</dbReference>
<evidence type="ECO:0000313" key="5">
    <source>
        <dbReference type="EMBL" id="BBY78043.1"/>
    </source>
</evidence>
<gene>
    <name evidence="5" type="ORF">MPRF_49420</name>
</gene>
<dbReference type="PANTHER" id="PTHR24321:SF8">
    <property type="entry name" value="ESTRADIOL 17-BETA-DEHYDROGENASE 8-RELATED"/>
    <property type="match status" value="1"/>
</dbReference>
<dbReference type="AlphaFoldDB" id="A0A7I7UAY8"/>
<dbReference type="CDD" id="cd05233">
    <property type="entry name" value="SDR_c"/>
    <property type="match status" value="1"/>
</dbReference>
<dbReference type="PRINTS" id="PR00080">
    <property type="entry name" value="SDRFAMILY"/>
</dbReference>
<sequence length="282" mass="29366">MTAESSPGIFDGKVVLVTGAARGQGRAHAVRFAEEGADVIAVDICAQLDSVAYPMATPEDLEETSRLVEKTGRRIVAAQADVRDRDRLTAVVADGVAQFGRLDYVLANAGILPAAGSQGNDITAFTDAIAVMLNGVYFTIDAALPALLRNPDGGAIVITSSAAGFTSVSTEFGTMNHGAAGYTAAKHGVIGLMRHFARSLAEKNIRVNSVHPGGVATPMVLNEAMAEWAGAHPSFSLAQQALLQLPMMEPRDVSDAMVYLCGPTGRYLTGVALPVDAGQTLK</sequence>
<comment type="similarity">
    <text evidence="1 4">Belongs to the short-chain dehydrogenases/reductases (SDR) family.</text>
</comment>
<dbReference type="PROSITE" id="PS00061">
    <property type="entry name" value="ADH_SHORT"/>
    <property type="match status" value="1"/>
</dbReference>
<dbReference type="Pfam" id="PF00106">
    <property type="entry name" value="adh_short"/>
    <property type="match status" value="1"/>
</dbReference>
<accession>A0A7I7UAY8</accession>
<dbReference type="NCBIfam" id="NF009467">
    <property type="entry name" value="PRK12826.1-3"/>
    <property type="match status" value="1"/>
</dbReference>
<protein>
    <submittedName>
        <fullName evidence="5">3-ketoacyl-ACP reductase</fullName>
    </submittedName>
</protein>
<reference evidence="5 6" key="1">
    <citation type="journal article" date="2019" name="Emerg. Microbes Infect.">
        <title>Comprehensive subspecies identification of 175 nontuberculous mycobacteria species based on 7547 genomic profiles.</title>
        <authorList>
            <person name="Matsumoto Y."/>
            <person name="Kinjo T."/>
            <person name="Motooka D."/>
            <person name="Nabeya D."/>
            <person name="Jung N."/>
            <person name="Uechi K."/>
            <person name="Horii T."/>
            <person name="Iida T."/>
            <person name="Fujita J."/>
            <person name="Nakamura S."/>
        </authorList>
    </citation>
    <scope>NUCLEOTIDE SEQUENCE [LARGE SCALE GENOMIC DNA]</scope>
    <source>
        <strain evidence="5 6">JCM 6367</strain>
    </source>
</reference>
<dbReference type="PRINTS" id="PR00081">
    <property type="entry name" value="GDHRDH"/>
</dbReference>
<dbReference type="NCBIfam" id="TIGR03971">
    <property type="entry name" value="SDR_subfam_1"/>
    <property type="match status" value="1"/>
</dbReference>
<dbReference type="PANTHER" id="PTHR24321">
    <property type="entry name" value="DEHYDROGENASES, SHORT CHAIN"/>
    <property type="match status" value="1"/>
</dbReference>
<evidence type="ECO:0000256" key="4">
    <source>
        <dbReference type="RuleBase" id="RU000363"/>
    </source>
</evidence>
<keyword evidence="3" id="KW-0520">NAD</keyword>